<comment type="caution">
    <text evidence="6">The sequence shown here is derived from an EMBL/GenBank/DDBJ whole genome shotgun (WGS) entry which is preliminary data.</text>
</comment>
<dbReference type="InterPro" id="IPR041586">
    <property type="entry name" value="PsrA_TetR_C"/>
</dbReference>
<dbReference type="PANTHER" id="PTHR30055">
    <property type="entry name" value="HTH-TYPE TRANSCRIPTIONAL REGULATOR RUTR"/>
    <property type="match status" value="1"/>
</dbReference>
<dbReference type="Gene3D" id="1.10.357.10">
    <property type="entry name" value="Tetracycline Repressor, domain 2"/>
    <property type="match status" value="1"/>
</dbReference>
<reference evidence="6 7" key="1">
    <citation type="submission" date="2019-08" db="EMBL/GenBank/DDBJ databases">
        <title>Parahaliea maris sp. nov., isolated from the surface seawater.</title>
        <authorList>
            <person name="Liu Y."/>
        </authorList>
    </citation>
    <scope>NUCLEOTIDE SEQUENCE [LARGE SCALE GENOMIC DNA]</scope>
    <source>
        <strain evidence="6 7">HSLHS9</strain>
    </source>
</reference>
<gene>
    <name evidence="6" type="ORF">FV139_12020</name>
</gene>
<organism evidence="6 7">
    <name type="scientific">Parahaliea maris</name>
    <dbReference type="NCBI Taxonomy" id="2716870"/>
    <lineage>
        <taxon>Bacteria</taxon>
        <taxon>Pseudomonadati</taxon>
        <taxon>Pseudomonadota</taxon>
        <taxon>Gammaproteobacteria</taxon>
        <taxon>Cellvibrionales</taxon>
        <taxon>Halieaceae</taxon>
        <taxon>Parahaliea</taxon>
    </lineage>
</organism>
<name>A0A5C8ZYL9_9GAMM</name>
<dbReference type="EMBL" id="VRZA01000004">
    <property type="protein sequence ID" value="TXS92702.1"/>
    <property type="molecule type" value="Genomic_DNA"/>
</dbReference>
<evidence type="ECO:0000313" key="6">
    <source>
        <dbReference type="EMBL" id="TXS92702.1"/>
    </source>
</evidence>
<protein>
    <submittedName>
        <fullName evidence="6">TetR/AcrR family transcriptional regulator</fullName>
    </submittedName>
</protein>
<accession>A0A5C8ZYL9</accession>
<dbReference type="InterPro" id="IPR009057">
    <property type="entry name" value="Homeodomain-like_sf"/>
</dbReference>
<keyword evidence="1" id="KW-0805">Transcription regulation</keyword>
<dbReference type="PANTHER" id="PTHR30055:SF234">
    <property type="entry name" value="HTH-TYPE TRANSCRIPTIONAL REGULATOR BETI"/>
    <property type="match status" value="1"/>
</dbReference>
<dbReference type="Proteomes" id="UP000321039">
    <property type="component" value="Unassembled WGS sequence"/>
</dbReference>
<dbReference type="GO" id="GO:0000976">
    <property type="term" value="F:transcription cis-regulatory region binding"/>
    <property type="evidence" value="ECO:0007669"/>
    <property type="project" value="TreeGrafter"/>
</dbReference>
<evidence type="ECO:0000259" key="5">
    <source>
        <dbReference type="Pfam" id="PF17939"/>
    </source>
</evidence>
<dbReference type="GO" id="GO:0003700">
    <property type="term" value="F:DNA-binding transcription factor activity"/>
    <property type="evidence" value="ECO:0007669"/>
    <property type="project" value="TreeGrafter"/>
</dbReference>
<proteinExistence type="predicted"/>
<evidence type="ECO:0000259" key="4">
    <source>
        <dbReference type="Pfam" id="PF00440"/>
    </source>
</evidence>
<feature type="domain" description="PsrA tetracyclin repressor-like C-terminal" evidence="5">
    <location>
        <begin position="99"/>
        <end position="195"/>
    </location>
</feature>
<dbReference type="Pfam" id="PF17939">
    <property type="entry name" value="TetR_C_30"/>
    <property type="match status" value="1"/>
</dbReference>
<evidence type="ECO:0000256" key="1">
    <source>
        <dbReference type="ARBA" id="ARBA00023015"/>
    </source>
</evidence>
<evidence type="ECO:0000256" key="2">
    <source>
        <dbReference type="ARBA" id="ARBA00023125"/>
    </source>
</evidence>
<sequence>MPAAKQRQNARSETTRARLIAVAEQLFAERGVEGVSLSEINRASKQRNSNACQYHFGSKDGLLQAIVDKHVPGIAALRNQRIAALEAAGELTLESVVKAWVEPVADKLQDPDGGLHFIRVNAQLTSTHTLSLLKPDTATLRAEGAEQLARAFRLTLPQLPDAVREQRLQLAASLLFHGLADHSQLLENMSRQQVTADSILRDDPLFVLNLVDAIYALLAAPVSPEIQQRLQLLSP</sequence>
<keyword evidence="2" id="KW-0238">DNA-binding</keyword>
<keyword evidence="7" id="KW-1185">Reference proteome</keyword>
<dbReference type="Pfam" id="PF00440">
    <property type="entry name" value="TetR_N"/>
    <property type="match status" value="1"/>
</dbReference>
<keyword evidence="3" id="KW-0804">Transcription</keyword>
<dbReference type="InterPro" id="IPR050109">
    <property type="entry name" value="HTH-type_TetR-like_transc_reg"/>
</dbReference>
<dbReference type="AlphaFoldDB" id="A0A5C8ZYL9"/>
<evidence type="ECO:0000313" key="7">
    <source>
        <dbReference type="Proteomes" id="UP000321039"/>
    </source>
</evidence>
<evidence type="ECO:0000256" key="3">
    <source>
        <dbReference type="ARBA" id="ARBA00023163"/>
    </source>
</evidence>
<dbReference type="SUPFAM" id="SSF46689">
    <property type="entry name" value="Homeodomain-like"/>
    <property type="match status" value="1"/>
</dbReference>
<dbReference type="InterPro" id="IPR001647">
    <property type="entry name" value="HTH_TetR"/>
</dbReference>
<dbReference type="RefSeq" id="WP_148068705.1">
    <property type="nucleotide sequence ID" value="NZ_VRZA01000004.1"/>
</dbReference>
<feature type="domain" description="HTH tetR-type" evidence="4">
    <location>
        <begin position="19"/>
        <end position="66"/>
    </location>
</feature>